<feature type="transmembrane region" description="Helical" evidence="5">
    <location>
        <begin position="119"/>
        <end position="137"/>
    </location>
</feature>
<keyword evidence="3 5" id="KW-1133">Transmembrane helix</keyword>
<dbReference type="AlphaFoldDB" id="A0A975J1Z6"/>
<evidence type="ECO:0000256" key="2">
    <source>
        <dbReference type="ARBA" id="ARBA00022692"/>
    </source>
</evidence>
<feature type="transmembrane region" description="Helical" evidence="5">
    <location>
        <begin position="80"/>
        <end position="99"/>
    </location>
</feature>
<feature type="transmembrane region" description="Helical" evidence="5">
    <location>
        <begin position="7"/>
        <end position="24"/>
    </location>
</feature>
<name>A0A975J1Z6_9BACT</name>
<proteinExistence type="predicted"/>
<dbReference type="GO" id="GO:0030416">
    <property type="term" value="P:methylamine metabolic process"/>
    <property type="evidence" value="ECO:0007669"/>
    <property type="project" value="InterPro"/>
</dbReference>
<feature type="transmembrane region" description="Helical" evidence="5">
    <location>
        <begin position="55"/>
        <end position="73"/>
    </location>
</feature>
<dbReference type="InterPro" id="IPR009908">
    <property type="entry name" value="Methylamine_util_MauE"/>
</dbReference>
<gene>
    <name evidence="7" type="ORF">KBB96_06320</name>
</gene>
<reference evidence="7" key="1">
    <citation type="submission" date="2021-04" db="EMBL/GenBank/DDBJ databases">
        <title>Luteolibacter sp. 32A isolated from the skin of an Anderson's salamander (Ambystoma andersonii).</title>
        <authorList>
            <person name="Spergser J."/>
            <person name="Busse H.-J."/>
        </authorList>
    </citation>
    <scope>NUCLEOTIDE SEQUENCE</scope>
    <source>
        <strain evidence="7">32A</strain>
    </source>
</reference>
<comment type="subcellular location">
    <subcellularLocation>
        <location evidence="1">Membrane</location>
        <topology evidence="1">Multi-pass membrane protein</topology>
    </subcellularLocation>
</comment>
<protein>
    <submittedName>
        <fullName evidence="7">DoxX family protein</fullName>
    </submittedName>
</protein>
<evidence type="ECO:0000313" key="8">
    <source>
        <dbReference type="Proteomes" id="UP000676169"/>
    </source>
</evidence>
<dbReference type="Pfam" id="PF07291">
    <property type="entry name" value="MauE"/>
    <property type="match status" value="1"/>
</dbReference>
<evidence type="ECO:0000256" key="4">
    <source>
        <dbReference type="ARBA" id="ARBA00023136"/>
    </source>
</evidence>
<keyword evidence="4 5" id="KW-0472">Membrane</keyword>
<evidence type="ECO:0000256" key="5">
    <source>
        <dbReference type="SAM" id="Phobius"/>
    </source>
</evidence>
<feature type="domain" description="Methylamine utilisation protein MauE" evidence="6">
    <location>
        <begin position="9"/>
        <end position="137"/>
    </location>
</feature>
<keyword evidence="8" id="KW-1185">Reference proteome</keyword>
<evidence type="ECO:0000313" key="7">
    <source>
        <dbReference type="EMBL" id="QUE52504.1"/>
    </source>
</evidence>
<dbReference type="GO" id="GO:0016020">
    <property type="term" value="C:membrane"/>
    <property type="evidence" value="ECO:0007669"/>
    <property type="project" value="UniProtKB-SubCell"/>
</dbReference>
<keyword evidence="2 5" id="KW-0812">Transmembrane</keyword>
<dbReference type="RefSeq" id="WP_211633628.1">
    <property type="nucleotide sequence ID" value="NZ_CP073100.1"/>
</dbReference>
<evidence type="ECO:0000256" key="3">
    <source>
        <dbReference type="ARBA" id="ARBA00022989"/>
    </source>
</evidence>
<dbReference type="KEGG" id="lamb:KBB96_06320"/>
<organism evidence="7 8">
    <name type="scientific">Luteolibacter ambystomatis</name>
    <dbReference type="NCBI Taxonomy" id="2824561"/>
    <lineage>
        <taxon>Bacteria</taxon>
        <taxon>Pseudomonadati</taxon>
        <taxon>Verrucomicrobiota</taxon>
        <taxon>Verrucomicrobiia</taxon>
        <taxon>Verrucomicrobiales</taxon>
        <taxon>Verrucomicrobiaceae</taxon>
        <taxon>Luteolibacter</taxon>
    </lineage>
</organism>
<dbReference type="EMBL" id="CP073100">
    <property type="protein sequence ID" value="QUE52504.1"/>
    <property type="molecule type" value="Genomic_DNA"/>
</dbReference>
<sequence>MPPNRPLPILALILRVLLGAWFVYSGGEKVFGTGLAEFTRAVGNYRMVPVPWEAVIAYTLPWFEIVAGLCLVLGFLRKGALLLVAGMTTVFAIAVGHAWREGLNIACGCRGSDAPMSYGGKFAEFAAYFAVIAFVWWQECRTGRGKSPANV</sequence>
<evidence type="ECO:0000259" key="6">
    <source>
        <dbReference type="Pfam" id="PF07291"/>
    </source>
</evidence>
<dbReference type="Proteomes" id="UP000676169">
    <property type="component" value="Chromosome"/>
</dbReference>
<evidence type="ECO:0000256" key="1">
    <source>
        <dbReference type="ARBA" id="ARBA00004141"/>
    </source>
</evidence>
<accession>A0A975J1Z6</accession>